<name>A0A0M5IS42_9BACT</name>
<organism evidence="1 2">
    <name type="scientific">Desulfuromonas soudanensis</name>
    <dbReference type="NCBI Taxonomy" id="1603606"/>
    <lineage>
        <taxon>Bacteria</taxon>
        <taxon>Pseudomonadati</taxon>
        <taxon>Thermodesulfobacteriota</taxon>
        <taxon>Desulfuromonadia</taxon>
        <taxon>Desulfuromonadales</taxon>
        <taxon>Desulfuromonadaceae</taxon>
        <taxon>Desulfuromonas</taxon>
    </lineage>
</organism>
<dbReference type="EMBL" id="CP010802">
    <property type="protein sequence ID" value="ALC18281.1"/>
    <property type="molecule type" value="Genomic_DNA"/>
</dbReference>
<dbReference type="STRING" id="1603606.DSOUD_3567"/>
<evidence type="ECO:0000313" key="2">
    <source>
        <dbReference type="Proteomes" id="UP000057158"/>
    </source>
</evidence>
<dbReference type="RefSeq" id="WP_053552208.1">
    <property type="nucleotide sequence ID" value="NZ_CP010802.1"/>
</dbReference>
<dbReference type="AlphaFoldDB" id="A0A0M5IS42"/>
<dbReference type="OrthoDB" id="5405171at2"/>
<reference evidence="1 2" key="1">
    <citation type="submission" date="2015-07" db="EMBL/GenBank/DDBJ databases">
        <title>Isolation and Genomic Characterization of a Novel Halophilic Metal-Reducing Deltaproteobacterium from the Deep Subsurface.</title>
        <authorList>
            <person name="Badalamenti J.P."/>
            <person name="Summers Z.M."/>
            <person name="Gralnick J.A."/>
            <person name="Bond D.R."/>
        </authorList>
    </citation>
    <scope>NUCLEOTIDE SEQUENCE [LARGE SCALE GENOMIC DNA]</scope>
    <source>
        <strain evidence="1 2">WTL</strain>
    </source>
</reference>
<dbReference type="PATRIC" id="fig|1603606.3.peg.3842"/>
<protein>
    <recommendedName>
        <fullName evidence="3">TraB family protein</fullName>
    </recommendedName>
</protein>
<sequence length="240" mass="26933">MSDRRRANLTLIGTVHRDPRGYERLSALLERLRPRRLTLEMSPAALLYRQKRAGLLSIRLETILNDLADELGRSRKELDEHPTVTSIRTLLALPFEYRAAVDFAERRGASLALIDDSAISTAKLKKVESELITPCNLRILVGLPSTASDHRSEGYQTAKQLIFGPFDPPLNLAYLQGRRGREGIGGRDRGMAEEIRRQLEGGARGPLAHIGGWVHLMEDPLGETLFSLLDDLQPRRLLLE</sequence>
<proteinExistence type="predicted"/>
<accession>A0A0M5IS42</accession>
<evidence type="ECO:0000313" key="1">
    <source>
        <dbReference type="EMBL" id="ALC18281.1"/>
    </source>
</evidence>
<dbReference type="KEGG" id="des:DSOUD_3567"/>
<evidence type="ECO:0008006" key="3">
    <source>
        <dbReference type="Google" id="ProtNLM"/>
    </source>
</evidence>
<gene>
    <name evidence="1" type="ORF">DSOUD_3567</name>
</gene>
<dbReference type="Proteomes" id="UP000057158">
    <property type="component" value="Chromosome"/>
</dbReference>
<keyword evidence="2" id="KW-1185">Reference proteome</keyword>